<feature type="region of interest" description="Disordered" evidence="1">
    <location>
        <begin position="1"/>
        <end position="73"/>
    </location>
</feature>
<protein>
    <submittedName>
        <fullName evidence="2">Uncharacterized protein</fullName>
    </submittedName>
</protein>
<feature type="compositionally biased region" description="Basic and acidic residues" evidence="1">
    <location>
        <begin position="1"/>
        <end position="14"/>
    </location>
</feature>
<accession>A0A5N5NQT5</accession>
<organism evidence="2 3">
    <name type="scientific">Salix brachista</name>
    <dbReference type="NCBI Taxonomy" id="2182728"/>
    <lineage>
        <taxon>Eukaryota</taxon>
        <taxon>Viridiplantae</taxon>
        <taxon>Streptophyta</taxon>
        <taxon>Embryophyta</taxon>
        <taxon>Tracheophyta</taxon>
        <taxon>Spermatophyta</taxon>
        <taxon>Magnoliopsida</taxon>
        <taxon>eudicotyledons</taxon>
        <taxon>Gunneridae</taxon>
        <taxon>Pentapetalae</taxon>
        <taxon>rosids</taxon>
        <taxon>fabids</taxon>
        <taxon>Malpighiales</taxon>
        <taxon>Salicaceae</taxon>
        <taxon>Saliceae</taxon>
        <taxon>Salix</taxon>
    </lineage>
</organism>
<keyword evidence="3" id="KW-1185">Reference proteome</keyword>
<feature type="compositionally biased region" description="Basic and acidic residues" evidence="1">
    <location>
        <begin position="43"/>
        <end position="52"/>
    </location>
</feature>
<dbReference type="EMBL" id="VDCV01000002">
    <property type="protein sequence ID" value="KAB5569874.1"/>
    <property type="molecule type" value="Genomic_DNA"/>
</dbReference>
<gene>
    <name evidence="2" type="ORF">DKX38_003667</name>
</gene>
<sequence>MITSEEARANKGEGRLLGYKQARAVNGPREMQTGRSTIAGGSREGKKEKWAENRQPNAGANGLVPERKNKGKEKVVVSLVQRETDGEGFGTKASG</sequence>
<evidence type="ECO:0000256" key="1">
    <source>
        <dbReference type="SAM" id="MobiDB-lite"/>
    </source>
</evidence>
<dbReference type="AlphaFoldDB" id="A0A5N5NQT5"/>
<reference evidence="3" key="1">
    <citation type="journal article" date="2019" name="Gigascience">
        <title>De novo genome assembly of the endangered Acer yangbiense, a plant species with extremely small populations endemic to Yunnan Province, China.</title>
        <authorList>
            <person name="Yang J."/>
            <person name="Wariss H.M."/>
            <person name="Tao L."/>
            <person name="Zhang R."/>
            <person name="Yun Q."/>
            <person name="Hollingsworth P."/>
            <person name="Dao Z."/>
            <person name="Luo G."/>
            <person name="Guo H."/>
            <person name="Ma Y."/>
            <person name="Sun W."/>
        </authorList>
    </citation>
    <scope>NUCLEOTIDE SEQUENCE [LARGE SCALE GENOMIC DNA]</scope>
    <source>
        <strain evidence="3">cv. br00</strain>
    </source>
</reference>
<evidence type="ECO:0000313" key="2">
    <source>
        <dbReference type="EMBL" id="KAB5569874.1"/>
    </source>
</evidence>
<dbReference type="Proteomes" id="UP000326939">
    <property type="component" value="Chromosome 2"/>
</dbReference>
<proteinExistence type="predicted"/>
<comment type="caution">
    <text evidence="2">The sequence shown here is derived from an EMBL/GenBank/DDBJ whole genome shotgun (WGS) entry which is preliminary data.</text>
</comment>
<name>A0A5N5NQT5_9ROSI</name>
<evidence type="ECO:0000313" key="3">
    <source>
        <dbReference type="Proteomes" id="UP000326939"/>
    </source>
</evidence>